<evidence type="ECO:0000313" key="3">
    <source>
        <dbReference type="Proteomes" id="UP001049518"/>
    </source>
</evidence>
<feature type="transmembrane region" description="Helical" evidence="1">
    <location>
        <begin position="105"/>
        <end position="130"/>
    </location>
</feature>
<keyword evidence="1" id="KW-0812">Transmembrane</keyword>
<reference evidence="2" key="1">
    <citation type="submission" date="2020-07" db="EMBL/GenBank/DDBJ databases">
        <authorList>
            <person name="Tarantini F.S."/>
            <person name="Hong K.W."/>
            <person name="Chan K.G."/>
        </authorList>
    </citation>
    <scope>NUCLEOTIDE SEQUENCE</scope>
    <source>
        <strain evidence="2">32-07</strain>
    </source>
</reference>
<evidence type="ECO:0000256" key="1">
    <source>
        <dbReference type="SAM" id="Phobius"/>
    </source>
</evidence>
<protein>
    <submittedName>
        <fullName evidence="2">DUF3592 domain-containing protein</fullName>
    </submittedName>
</protein>
<sequence>MAAYLVVPLLVAGFGCALLVGTVKRMHDTSVFGGRGVHAIGTIVARDGQPGPPRTSAIVVRFTAADGSRRIFRESGDGRVGDTVRVLYDPQDPGRATTRSPAYRWVMTGVLMVVCAVVILVGGGIFVVLGRDVLREVRQRDRRTARSGS</sequence>
<keyword evidence="1" id="KW-0472">Membrane</keyword>
<dbReference type="Proteomes" id="UP001049518">
    <property type="component" value="Chromosome"/>
</dbReference>
<name>A0ABX8R0C9_9ACTN</name>
<keyword evidence="3" id="KW-1185">Reference proteome</keyword>
<evidence type="ECO:0000313" key="2">
    <source>
        <dbReference type="EMBL" id="QXJ24524.1"/>
    </source>
</evidence>
<organism evidence="2 3">
    <name type="scientific">Actinomadura graeca</name>
    <dbReference type="NCBI Taxonomy" id="2750812"/>
    <lineage>
        <taxon>Bacteria</taxon>
        <taxon>Bacillati</taxon>
        <taxon>Actinomycetota</taxon>
        <taxon>Actinomycetes</taxon>
        <taxon>Streptosporangiales</taxon>
        <taxon>Thermomonosporaceae</taxon>
        <taxon>Actinomadura</taxon>
    </lineage>
</organism>
<dbReference type="RefSeq" id="WP_231330384.1">
    <property type="nucleotide sequence ID" value="NZ_CP059572.1"/>
</dbReference>
<accession>A0ABX8R0C9</accession>
<dbReference type="EMBL" id="CP059572">
    <property type="protein sequence ID" value="QXJ24524.1"/>
    <property type="molecule type" value="Genomic_DNA"/>
</dbReference>
<dbReference type="SUPFAM" id="SSF55957">
    <property type="entry name" value="Phosphoglucomutase, C-terminal domain"/>
    <property type="match status" value="1"/>
</dbReference>
<dbReference type="InterPro" id="IPR036900">
    <property type="entry name" value="A-D-PHexomutase_C_sf"/>
</dbReference>
<gene>
    <name evidence="2" type="ORF">AGRA3207_005863</name>
</gene>
<keyword evidence="1" id="KW-1133">Transmembrane helix</keyword>
<proteinExistence type="predicted"/>